<dbReference type="KEGG" id="maqu:Maq22A_3p50425"/>
<dbReference type="EMBL" id="AP014707">
    <property type="protein sequence ID" value="BAQ50335.1"/>
    <property type="molecule type" value="Genomic_DNA"/>
</dbReference>
<dbReference type="AlphaFoldDB" id="A0A0C6G2I7"/>
<accession>A0A0C6G2I7</accession>
<geneLocation type="plasmid" evidence="2">
    <name>pMaq22A_3p DNA</name>
</geneLocation>
<organism evidence="1 2">
    <name type="scientific">Methylobacterium aquaticum</name>
    <dbReference type="NCBI Taxonomy" id="270351"/>
    <lineage>
        <taxon>Bacteria</taxon>
        <taxon>Pseudomonadati</taxon>
        <taxon>Pseudomonadota</taxon>
        <taxon>Alphaproteobacteria</taxon>
        <taxon>Hyphomicrobiales</taxon>
        <taxon>Methylobacteriaceae</taxon>
        <taxon>Methylobacterium</taxon>
    </lineage>
</organism>
<dbReference type="RefSeq" id="WP_167544010.1">
    <property type="nucleotide sequence ID" value="NZ_AP014707.1"/>
</dbReference>
<evidence type="ECO:0000313" key="1">
    <source>
        <dbReference type="EMBL" id="BAQ50335.1"/>
    </source>
</evidence>
<gene>
    <name evidence="1" type="ORF">Maq22A_3p50425</name>
</gene>
<dbReference type="Proteomes" id="UP000061432">
    <property type="component" value="Plasmid pMaq22A_3p"/>
</dbReference>
<dbReference type="PATRIC" id="fig|270351.10.peg.7520"/>
<keyword evidence="1" id="KW-0614">Plasmid</keyword>
<name>A0A0C6G2I7_9HYPH</name>
<evidence type="ECO:0000313" key="2">
    <source>
        <dbReference type="Proteomes" id="UP000061432"/>
    </source>
</evidence>
<reference evidence="1 2" key="1">
    <citation type="journal article" date="2015" name="Genome Announc.">
        <title>Complete Genome Sequence of Methylobacterium aquaticum Strain 22A, Isolated from Racomitrium japonicum Moss.</title>
        <authorList>
            <person name="Tani A."/>
            <person name="Ogura Y."/>
            <person name="Hayashi T."/>
            <person name="Kimbara K."/>
        </authorList>
    </citation>
    <scope>NUCLEOTIDE SEQUENCE [LARGE SCALE GENOMIC DNA]</scope>
    <source>
        <strain evidence="1 2">MA-22A</strain>
        <plasmid evidence="2">Plasmid pMaq22A_3p DNA</plasmid>
    </source>
</reference>
<protein>
    <submittedName>
        <fullName evidence="1">Uncharacterized protein</fullName>
    </submittedName>
</protein>
<reference evidence="2" key="2">
    <citation type="submission" date="2015-01" db="EMBL/GenBank/DDBJ databases">
        <title>Complete genome sequence of Methylobacterium aquaticum strain 22A.</title>
        <authorList>
            <person name="Tani A."/>
            <person name="Ogura Y."/>
            <person name="Hayashi T."/>
        </authorList>
    </citation>
    <scope>NUCLEOTIDE SEQUENCE [LARGE SCALE GENOMIC DNA]</scope>
    <source>
        <strain evidence="2">MA-22A</strain>
        <plasmid evidence="2">Plasmid pMaq22A_3p DNA</plasmid>
    </source>
</reference>
<sequence>MNHDQEKLLKRAQDALVQLNHGACDDAAGVIHDLMKEVRQLQDKLERLDAPEVA</sequence>
<proteinExistence type="predicted"/>